<keyword evidence="4" id="KW-1185">Reference proteome</keyword>
<name>A0A316X276_9FLAO</name>
<dbReference type="EMBL" id="PPEI02000001">
    <property type="protein sequence ID" value="PWN67409.1"/>
    <property type="molecule type" value="Genomic_DNA"/>
</dbReference>
<comment type="caution">
    <text evidence="3">The sequence shown here is derived from an EMBL/GenBank/DDBJ whole genome shotgun (WGS) entry which is preliminary data.</text>
</comment>
<feature type="domain" description="DUF6705" evidence="2">
    <location>
        <begin position="8"/>
        <end position="191"/>
    </location>
</feature>
<keyword evidence="1" id="KW-0732">Signal</keyword>
<evidence type="ECO:0000313" key="4">
    <source>
        <dbReference type="Proteomes" id="UP000236182"/>
    </source>
</evidence>
<evidence type="ECO:0000256" key="1">
    <source>
        <dbReference type="SAM" id="SignalP"/>
    </source>
</evidence>
<reference evidence="3" key="1">
    <citation type="submission" date="2018-04" db="EMBL/GenBank/DDBJ databases">
        <title>Draft Genome Sequences of Chryseobacterium lactis NCTC11390T isolated from milk, Chryseobacterium oncorhynchi 701B-08T from rainbow trout, and Chryseobacterium viscerum 687B-08T from diseased fish.</title>
        <authorList>
            <person name="Jeong J.-J."/>
            <person name="Lee Y.J."/>
            <person name="Pathiraja D."/>
            <person name="Park B."/>
            <person name="Choi I.-G."/>
            <person name="Kim K.D."/>
        </authorList>
    </citation>
    <scope>NUCLEOTIDE SEQUENCE [LARGE SCALE GENOMIC DNA]</scope>
    <source>
        <strain evidence="3">701B-08</strain>
    </source>
</reference>
<dbReference type="AlphaFoldDB" id="A0A316X276"/>
<gene>
    <name evidence="3" type="ORF">C1638_002065</name>
</gene>
<dbReference type="Proteomes" id="UP000236182">
    <property type="component" value="Unassembled WGS sequence"/>
</dbReference>
<feature type="chain" id="PRO_5016260735" description="DUF6705 domain-containing protein" evidence="1">
    <location>
        <begin position="26"/>
        <end position="191"/>
    </location>
</feature>
<sequence>MTKYLKIMKNKFLIILFFVATFCNAQQIYSLRPAESSLPEGSYQKDTNNELPEYEGTWKGTWDNKTVFVTFKKLTNQYDTDLKYYKDYLIGKFKVIDGNGSVLFDNSTITDASAKIMGHSFRRYNDRYLLSYIDYDLCNTNANIAIKFADSSKTQLIWKLTYGSNMITIECPYYNTQTPEALPKDIVLTKQ</sequence>
<feature type="signal peptide" evidence="1">
    <location>
        <begin position="1"/>
        <end position="25"/>
    </location>
</feature>
<dbReference type="Pfam" id="PF20448">
    <property type="entry name" value="DUF6705"/>
    <property type="match status" value="1"/>
</dbReference>
<organism evidence="3 4">
    <name type="scientific">Chryseobacterium oncorhynchi</name>
    <dbReference type="NCBI Taxonomy" id="741074"/>
    <lineage>
        <taxon>Bacteria</taxon>
        <taxon>Pseudomonadati</taxon>
        <taxon>Bacteroidota</taxon>
        <taxon>Flavobacteriia</taxon>
        <taxon>Flavobacteriales</taxon>
        <taxon>Weeksellaceae</taxon>
        <taxon>Chryseobacterium group</taxon>
        <taxon>Chryseobacterium</taxon>
    </lineage>
</organism>
<protein>
    <recommendedName>
        <fullName evidence="2">DUF6705 domain-containing protein</fullName>
    </recommendedName>
</protein>
<dbReference type="InterPro" id="IPR046551">
    <property type="entry name" value="DUF6705"/>
</dbReference>
<proteinExistence type="predicted"/>
<evidence type="ECO:0000259" key="2">
    <source>
        <dbReference type="Pfam" id="PF20448"/>
    </source>
</evidence>
<evidence type="ECO:0000313" key="3">
    <source>
        <dbReference type="EMBL" id="PWN67409.1"/>
    </source>
</evidence>
<accession>A0A316X276</accession>